<proteinExistence type="predicted"/>
<protein>
    <submittedName>
        <fullName evidence="1">Cyclin-A2</fullName>
    </submittedName>
</protein>
<sequence>MEPKYQCFCIANATETARPIPASYKVRHDIFLTDLNYPATKLFSALPTPILQKLSPDFT</sequence>
<accession>A0A0A9DD69</accession>
<reference evidence="1" key="1">
    <citation type="submission" date="2014-09" db="EMBL/GenBank/DDBJ databases">
        <authorList>
            <person name="Magalhaes I.L.F."/>
            <person name="Oliveira U."/>
            <person name="Santos F.R."/>
            <person name="Vidigal T.H.D.A."/>
            <person name="Brescovit A.D."/>
            <person name="Santos A.J."/>
        </authorList>
    </citation>
    <scope>NUCLEOTIDE SEQUENCE</scope>
    <source>
        <tissue evidence="1">Shoot tissue taken approximately 20 cm above the soil surface</tissue>
    </source>
</reference>
<dbReference type="AlphaFoldDB" id="A0A0A9DD69"/>
<name>A0A0A9DD69_ARUDO</name>
<evidence type="ECO:0000313" key="1">
    <source>
        <dbReference type="EMBL" id="JAD81692.1"/>
    </source>
</evidence>
<organism evidence="1">
    <name type="scientific">Arundo donax</name>
    <name type="common">Giant reed</name>
    <name type="synonym">Donax arundinaceus</name>
    <dbReference type="NCBI Taxonomy" id="35708"/>
    <lineage>
        <taxon>Eukaryota</taxon>
        <taxon>Viridiplantae</taxon>
        <taxon>Streptophyta</taxon>
        <taxon>Embryophyta</taxon>
        <taxon>Tracheophyta</taxon>
        <taxon>Spermatophyta</taxon>
        <taxon>Magnoliopsida</taxon>
        <taxon>Liliopsida</taxon>
        <taxon>Poales</taxon>
        <taxon>Poaceae</taxon>
        <taxon>PACMAD clade</taxon>
        <taxon>Arundinoideae</taxon>
        <taxon>Arundineae</taxon>
        <taxon>Arundo</taxon>
    </lineage>
</organism>
<reference evidence="1" key="2">
    <citation type="journal article" date="2015" name="Data Brief">
        <title>Shoot transcriptome of the giant reed, Arundo donax.</title>
        <authorList>
            <person name="Barrero R.A."/>
            <person name="Guerrero F.D."/>
            <person name="Moolhuijzen P."/>
            <person name="Goolsby J.A."/>
            <person name="Tidwell J."/>
            <person name="Bellgard S.E."/>
            <person name="Bellgard M.I."/>
        </authorList>
    </citation>
    <scope>NUCLEOTIDE SEQUENCE</scope>
    <source>
        <tissue evidence="1">Shoot tissue taken approximately 20 cm above the soil surface</tissue>
    </source>
</reference>
<dbReference type="EMBL" id="GBRH01216203">
    <property type="protein sequence ID" value="JAD81692.1"/>
    <property type="molecule type" value="Transcribed_RNA"/>
</dbReference>